<proteinExistence type="predicted"/>
<dbReference type="PANTHER" id="PTHR24198:SF165">
    <property type="entry name" value="ANKYRIN REPEAT-CONTAINING PROTEIN-RELATED"/>
    <property type="match status" value="1"/>
</dbReference>
<dbReference type="RefSeq" id="WP_161766779.1">
    <property type="nucleotide sequence ID" value="NZ_JAAATW010000002.1"/>
</dbReference>
<feature type="domain" description="Novel STAND NTPase 1" evidence="3">
    <location>
        <begin position="261"/>
        <end position="695"/>
    </location>
</feature>
<dbReference type="PANTHER" id="PTHR24198">
    <property type="entry name" value="ANKYRIN REPEAT AND PROTEIN KINASE DOMAIN-CONTAINING PROTEIN"/>
    <property type="match status" value="1"/>
</dbReference>
<dbReference type="SUPFAM" id="SSF48403">
    <property type="entry name" value="Ankyrin repeat"/>
    <property type="match status" value="1"/>
</dbReference>
<organism evidence="4 5">
    <name type="scientific">Paragemmobacter ruber</name>
    <dbReference type="NCBI Taxonomy" id="1985673"/>
    <lineage>
        <taxon>Bacteria</taxon>
        <taxon>Pseudomonadati</taxon>
        <taxon>Pseudomonadota</taxon>
        <taxon>Alphaproteobacteria</taxon>
        <taxon>Rhodobacterales</taxon>
        <taxon>Paracoccaceae</taxon>
        <taxon>Paragemmobacter</taxon>
    </lineage>
</organism>
<gene>
    <name evidence="4" type="ORF">GU920_09435</name>
</gene>
<sequence length="1342" mass="148158">MQFLSHSRIFLSGSSDITPQLSSLHARIGNWLIQHNATNRAEPYYWKTATDNGRTLADRAPIQQQLLDPNEPEILLTVCLFSERCGVPLIDTLDPALLNRFIEYRASPGQAGIVHPWPNTAEAEAAALATGGFPLTGTVFELFSALTTPDGKDNLVLGCVASTEVVRDLCRNQVIFGNRRVEHDIAPPTLPDAERETRLKKDYHRQTQALFNLLSFLASRIQPVRAYPSAEAMASDVMARLDVKLRQRFGFESAGNPFKKSLDHWKLDDDSAPPGRDSLLSEILTGILSNRGTGHPVIHLLEGPSGCGKSSLLQGGVLRRLRLADEIVFVIRPTDLALTGALFTHFLDRLCETIAPDWRPRAKSVLRQAQIAELAQQVAARLASQKRHLTIGLDQFEEILDELATTKPQTDAGHGWWAVIHFLAALLPSPDVTFVATLENRRKATFKTLEIQKYLNAAILRHDLDVQAREIRQIAESGFARARIILDGDLLEELGEKVSAFARDQGQDSSVLPLVGLWLAQLFDRFEYLAAGSGGGDFSASMNDAARPSETLTLEHLGTGPNRIDFGGMIARIAEEAWRQAGAVSRKQDKDQHDLDLHHLLAPLVGMDLDGRVRLLAAPGRGGYGTHRALLQSFRKARLLVPAGTEIHLDLVRLVHQSVLDRWEPARNWLERQQDYLEVEANFRTEAKRWLRKQPQTSLSPAFSTPQAIADAACILQEYRAVWPSRSDAEIGPEDADLRRFAIRVFEQADDPFLVVPGTKIDRRYAALAASYHLESLLRRFLSIHPECLQIRTKTNESLLGMACWTDGAAIDLLLQAGLSPLEDEGIWHPIAAAIVNRLTGVVDKLLTYYPDVNAPIGPGSTTILHVAAQNDCLHTLTRALARSADPKVQNGYQHTPLHLAASAGTVRCFEILLPLSDPLARDSDGRLALAEAASKGHHRMISFFLAALPEPILNEALNTPSTHGYTPLAEAAYYKRPATVQLLLDCGLCNPEHAVHTHPDSGNTLLHSSVVPLNSAPGEDEQRRARRTVEVLLQDGRIDPNRKNTSEKTAYERADAFPDAREVLRGDPRTPSDYASMSDDYRIHELTSFQPHRALRIIRDAPHCLSDVLHDKTGLGHIIEARRGGTLALAMQEGLISPAAIFGHFRKLAKLAISRGMPNLRRALLDHARRAEDEGLSLSLLLSAALPAGDESVALACVEAGPGITQSLDDMHHTILHTLAMLNRPDVFERLARARRTRLPRNGWGLPPSAFAPEASRAQFIAMEADFFDPPDTTIREVASGPSILHRLASKGEVEKFARIAAQADFPLPLDKSRRPPSGVAPEDCAEQIRALEERHFTKRN</sequence>
<dbReference type="InterPro" id="IPR027417">
    <property type="entry name" value="P-loop_NTPase"/>
</dbReference>
<dbReference type="SUPFAM" id="SSF52540">
    <property type="entry name" value="P-loop containing nucleoside triphosphate hydrolases"/>
    <property type="match status" value="1"/>
</dbReference>
<keyword evidence="5" id="KW-1185">Reference proteome</keyword>
<dbReference type="Pfam" id="PF20703">
    <property type="entry name" value="nSTAND1"/>
    <property type="match status" value="1"/>
</dbReference>
<dbReference type="InterPro" id="IPR002110">
    <property type="entry name" value="Ankyrin_rpt"/>
</dbReference>
<name>A0ABW9Y7E9_9RHOB</name>
<evidence type="ECO:0000256" key="1">
    <source>
        <dbReference type="ARBA" id="ARBA00022737"/>
    </source>
</evidence>
<evidence type="ECO:0000256" key="2">
    <source>
        <dbReference type="ARBA" id="ARBA00023043"/>
    </source>
</evidence>
<evidence type="ECO:0000313" key="4">
    <source>
        <dbReference type="EMBL" id="NBE07759.1"/>
    </source>
</evidence>
<dbReference type="Pfam" id="PF12796">
    <property type="entry name" value="Ank_2"/>
    <property type="match status" value="1"/>
</dbReference>
<protein>
    <recommendedName>
        <fullName evidence="3">Novel STAND NTPase 1 domain-containing protein</fullName>
    </recommendedName>
</protein>
<dbReference type="InterPro" id="IPR049052">
    <property type="entry name" value="nSTAND1"/>
</dbReference>
<dbReference type="Gene3D" id="1.25.40.20">
    <property type="entry name" value="Ankyrin repeat-containing domain"/>
    <property type="match status" value="1"/>
</dbReference>
<evidence type="ECO:0000259" key="3">
    <source>
        <dbReference type="Pfam" id="PF20703"/>
    </source>
</evidence>
<dbReference type="InterPro" id="IPR036770">
    <property type="entry name" value="Ankyrin_rpt-contain_sf"/>
</dbReference>
<accession>A0ABW9Y7E9</accession>
<dbReference type="Proteomes" id="UP001517376">
    <property type="component" value="Unassembled WGS sequence"/>
</dbReference>
<comment type="caution">
    <text evidence="4">The sequence shown here is derived from an EMBL/GenBank/DDBJ whole genome shotgun (WGS) entry which is preliminary data.</text>
</comment>
<dbReference type="SMART" id="SM00248">
    <property type="entry name" value="ANK"/>
    <property type="match status" value="7"/>
</dbReference>
<keyword evidence="2" id="KW-0040">ANK repeat</keyword>
<keyword evidence="1" id="KW-0677">Repeat</keyword>
<dbReference type="EMBL" id="JAAATW010000002">
    <property type="protein sequence ID" value="NBE07759.1"/>
    <property type="molecule type" value="Genomic_DNA"/>
</dbReference>
<reference evidence="5" key="1">
    <citation type="submission" date="2020-01" db="EMBL/GenBank/DDBJ databases">
        <title>Sphingomonas sp. strain CSW-10.</title>
        <authorList>
            <person name="Chen W.-M."/>
        </authorList>
    </citation>
    <scope>NUCLEOTIDE SEQUENCE [LARGE SCALE GENOMIC DNA]</scope>
    <source>
        <strain evidence="5">CCP-1</strain>
    </source>
</reference>
<evidence type="ECO:0000313" key="5">
    <source>
        <dbReference type="Proteomes" id="UP001517376"/>
    </source>
</evidence>